<dbReference type="AlphaFoldDB" id="A0A1E5XM39"/>
<dbReference type="OrthoDB" id="9901644at2"/>
<dbReference type="EMBL" id="LAJE02000268">
    <property type="protein sequence ID" value="OEO29657.1"/>
    <property type="molecule type" value="Genomic_DNA"/>
</dbReference>
<dbReference type="RefSeq" id="WP_069911068.1">
    <property type="nucleotide sequence ID" value="NZ_LAJE02000268.1"/>
</dbReference>
<protein>
    <submittedName>
        <fullName evidence="2">Uncharacterized protein</fullName>
    </submittedName>
</protein>
<evidence type="ECO:0000256" key="1">
    <source>
        <dbReference type="SAM" id="MobiDB-lite"/>
    </source>
</evidence>
<evidence type="ECO:0000313" key="3">
    <source>
        <dbReference type="Proteomes" id="UP000095463"/>
    </source>
</evidence>
<keyword evidence="3" id="KW-1185">Reference proteome</keyword>
<dbReference type="Proteomes" id="UP000095463">
    <property type="component" value="Unassembled WGS sequence"/>
</dbReference>
<proteinExistence type="predicted"/>
<sequence>MSEIKDRQDAASDIDPIVAALADGMANDTANDIWAAAAVEGFDQAAEPLDAEAEPVAVEAELPHSDAAEPPATELAATDELVESEPAAAEPVADAVADFGDEAPAEAIASADIADAIEAAPLDEAPQLLATNAFEHMPAAYADTIVELDVAADSGDDEAPLLDVDLEDGIASVFAALHAAQQDHAPVEPLGDLEAADGVTFRLLGELDRLWHRAA</sequence>
<accession>A0A1E5XM39</accession>
<comment type="caution">
    <text evidence="2">The sequence shown here is derived from an EMBL/GenBank/DDBJ whole genome shotgun (WGS) entry which is preliminary data.</text>
</comment>
<organism evidence="2 3">
    <name type="scientific">Devosia insulae DS-56</name>
    <dbReference type="NCBI Taxonomy" id="1116389"/>
    <lineage>
        <taxon>Bacteria</taxon>
        <taxon>Pseudomonadati</taxon>
        <taxon>Pseudomonadota</taxon>
        <taxon>Alphaproteobacteria</taxon>
        <taxon>Hyphomicrobiales</taxon>
        <taxon>Devosiaceae</taxon>
        <taxon>Devosia</taxon>
    </lineage>
</organism>
<reference evidence="2 3" key="1">
    <citation type="journal article" date="2015" name="Genome Announc.">
        <title>Genome Assemblies of Three Soil-Associated Devosia species: D. insulae, D. limi, and D. soli.</title>
        <authorList>
            <person name="Hassan Y.I."/>
            <person name="Lepp D."/>
            <person name="Zhou T."/>
        </authorList>
    </citation>
    <scope>NUCLEOTIDE SEQUENCE [LARGE SCALE GENOMIC DNA]</scope>
    <source>
        <strain evidence="2 3">DS-56</strain>
    </source>
</reference>
<evidence type="ECO:0000313" key="2">
    <source>
        <dbReference type="EMBL" id="OEO29657.1"/>
    </source>
</evidence>
<gene>
    <name evidence="2" type="ORF">VW23_001835</name>
</gene>
<feature type="region of interest" description="Disordered" evidence="1">
    <location>
        <begin position="45"/>
        <end position="69"/>
    </location>
</feature>
<name>A0A1E5XM39_9HYPH</name>